<evidence type="ECO:0000256" key="17">
    <source>
        <dbReference type="SAM" id="Coils"/>
    </source>
</evidence>
<dbReference type="GO" id="GO:0004715">
    <property type="term" value="F:non-membrane spanning protein tyrosine kinase activity"/>
    <property type="evidence" value="ECO:0007669"/>
    <property type="project" value="UniProtKB-EC"/>
</dbReference>
<evidence type="ECO:0000256" key="16">
    <source>
        <dbReference type="ARBA" id="ARBA00051245"/>
    </source>
</evidence>
<evidence type="ECO:0000256" key="2">
    <source>
        <dbReference type="ARBA" id="ARBA00006683"/>
    </source>
</evidence>
<feature type="coiled-coil region" evidence="17">
    <location>
        <begin position="371"/>
        <end position="398"/>
    </location>
</feature>
<comment type="subcellular location">
    <subcellularLocation>
        <location evidence="1">Cell inner membrane</location>
        <topology evidence="1">Multi-pass membrane protein</topology>
    </subcellularLocation>
</comment>
<feature type="compositionally biased region" description="Low complexity" evidence="18">
    <location>
        <begin position="731"/>
        <end position="741"/>
    </location>
</feature>
<comment type="catalytic activity">
    <reaction evidence="16">
        <text>L-tyrosyl-[protein] + ATP = O-phospho-L-tyrosyl-[protein] + ADP + H(+)</text>
        <dbReference type="Rhea" id="RHEA:10596"/>
        <dbReference type="Rhea" id="RHEA-COMP:10136"/>
        <dbReference type="Rhea" id="RHEA-COMP:20101"/>
        <dbReference type="ChEBI" id="CHEBI:15378"/>
        <dbReference type="ChEBI" id="CHEBI:30616"/>
        <dbReference type="ChEBI" id="CHEBI:46858"/>
        <dbReference type="ChEBI" id="CHEBI:61978"/>
        <dbReference type="ChEBI" id="CHEBI:456216"/>
        <dbReference type="EC" id="2.7.10.2"/>
    </reaction>
</comment>
<evidence type="ECO:0000256" key="10">
    <source>
        <dbReference type="ARBA" id="ARBA00022741"/>
    </source>
</evidence>
<keyword evidence="13" id="KW-1133">Transmembrane helix</keyword>
<dbReference type="AlphaFoldDB" id="A0AAP5I453"/>
<evidence type="ECO:0000256" key="8">
    <source>
        <dbReference type="ARBA" id="ARBA00022679"/>
    </source>
</evidence>
<dbReference type="PANTHER" id="PTHR32309:SF13">
    <property type="entry name" value="FERRIC ENTEROBACTIN TRANSPORT PROTEIN FEPE"/>
    <property type="match status" value="1"/>
</dbReference>
<comment type="caution">
    <text evidence="21">The sequence shown here is derived from an EMBL/GenBank/DDBJ whole genome shotgun (WGS) entry which is preliminary data.</text>
</comment>
<evidence type="ECO:0000256" key="18">
    <source>
        <dbReference type="SAM" id="MobiDB-lite"/>
    </source>
</evidence>
<dbReference type="Proteomes" id="UP000667802">
    <property type="component" value="Unassembled WGS sequence"/>
</dbReference>
<accession>A0AAP5I453</accession>
<evidence type="ECO:0000256" key="7">
    <source>
        <dbReference type="ARBA" id="ARBA00022519"/>
    </source>
</evidence>
<evidence type="ECO:0000313" key="22">
    <source>
        <dbReference type="Proteomes" id="UP000667802"/>
    </source>
</evidence>
<reference evidence="22" key="1">
    <citation type="journal article" date="2021" name="Science">
        <title>Hunting the eagle killer: A cyanobacterial neurotoxin causes vacuolar myelinopathy.</title>
        <authorList>
            <person name="Breinlinger S."/>
            <person name="Phillips T.J."/>
            <person name="Haram B.N."/>
            <person name="Mares J."/>
            <person name="Martinez Yerena J.A."/>
            <person name="Hrouzek P."/>
            <person name="Sobotka R."/>
            <person name="Henderson W.M."/>
            <person name="Schmieder P."/>
            <person name="Williams S.M."/>
            <person name="Lauderdale J.D."/>
            <person name="Wilde H.D."/>
            <person name="Gerrin W."/>
            <person name="Kust A."/>
            <person name="Washington J.W."/>
            <person name="Wagner C."/>
            <person name="Geier B."/>
            <person name="Liebeke M."/>
            <person name="Enke H."/>
            <person name="Niedermeyer T.H.J."/>
            <person name="Wilde S.B."/>
        </authorList>
    </citation>
    <scope>NUCLEOTIDE SEQUENCE [LARGE SCALE GENOMIC DNA]</scope>
    <source>
        <strain evidence="22">Thurmond2011</strain>
    </source>
</reference>
<evidence type="ECO:0000256" key="6">
    <source>
        <dbReference type="ARBA" id="ARBA00022475"/>
    </source>
</evidence>
<dbReference type="CDD" id="cd05387">
    <property type="entry name" value="BY-kinase"/>
    <property type="match status" value="1"/>
</dbReference>
<dbReference type="InterPro" id="IPR005702">
    <property type="entry name" value="Wzc-like_C"/>
</dbReference>
<evidence type="ECO:0000313" key="21">
    <source>
        <dbReference type="EMBL" id="MDR9894728.1"/>
    </source>
</evidence>
<feature type="coiled-coil region" evidence="17">
    <location>
        <begin position="243"/>
        <end position="277"/>
    </location>
</feature>
<keyword evidence="10" id="KW-0547">Nucleotide-binding</keyword>
<keyword evidence="7" id="KW-0997">Cell inner membrane</keyword>
<evidence type="ECO:0000259" key="20">
    <source>
        <dbReference type="Pfam" id="PF13614"/>
    </source>
</evidence>
<evidence type="ECO:0000259" key="19">
    <source>
        <dbReference type="Pfam" id="PF02706"/>
    </source>
</evidence>
<evidence type="ECO:0000256" key="5">
    <source>
        <dbReference type="ARBA" id="ARBA00011903"/>
    </source>
</evidence>
<dbReference type="InterPro" id="IPR025669">
    <property type="entry name" value="AAA_dom"/>
</dbReference>
<comment type="similarity">
    <text evidence="2">Belongs to the CpsC/CapA family.</text>
</comment>
<dbReference type="Gene3D" id="3.40.50.300">
    <property type="entry name" value="P-loop containing nucleotide triphosphate hydrolases"/>
    <property type="match status" value="1"/>
</dbReference>
<protein>
    <recommendedName>
        <fullName evidence="5">non-specific protein-tyrosine kinase</fullName>
        <ecNumber evidence="5">2.7.10.2</ecNumber>
    </recommendedName>
</protein>
<dbReference type="RefSeq" id="WP_208339747.1">
    <property type="nucleotide sequence ID" value="NZ_CAWQFN010000563.1"/>
</dbReference>
<dbReference type="PANTHER" id="PTHR32309">
    <property type="entry name" value="TYROSINE-PROTEIN KINASE"/>
    <property type="match status" value="1"/>
</dbReference>
<evidence type="ECO:0000256" key="3">
    <source>
        <dbReference type="ARBA" id="ARBA00007316"/>
    </source>
</evidence>
<evidence type="ECO:0000256" key="12">
    <source>
        <dbReference type="ARBA" id="ARBA00022840"/>
    </source>
</evidence>
<sequence length="750" mass="84101">MLKSEKYPHPLLSQINSAQLSTDDKDELNLGQVAAVLRRRALLIVGVTGVVASAAVLKAKTDPPEYKGQFQILTKPVTGESLAVSNVPQVIGTGSKDGISPPQTDAVETTIQVLQSRGMLEPILKRLREKYQHKYPKLQLDYDSVLDDFTIESKKTKNILQVQYKNSHEDVVRDFLYLVSNAYLKYSLADRQADINQAINFVTRQINPLKQRVEYWQERQRQLRQVNNLVEPVQKAQQVSEQISTLTKQRLETRVQLEQMQAKYQDLQKEFAQQQNPTASSPILTDNERYQKILDQIFSIDAEIVKRSSIFTGEEEGVKRLSEQKAAMISMLTQERIRVNKDFQSRIHELQVRDSSLGTKIENLNASLRHIATISRDYENIERELKIATDTLNQFLAKQQALQIEKAQKQQPWKLLDPQLTKVMEPEPVRDQTKTYLALGSIVGLLLGVGAALVVDKLSNVFYTSEELKEATTLPLLGVVPFKKELGALQQQENGNNAASQAARASFFEVFRSLYTNILLLGSDTPIRSLVISSAEPGEGKTTVAIHLALSAAAMGQRVLLVDANLRAPTIHNRVGLMNIQGLTDIISQDLDWNNLIERSPLEDNLFVLTAGPIPPDPVRLLASQKMQDLMENLQSIYDLVIYDTPPLVGFADANLLSINTNGTILVAGLGQLKRTVFKQALDEIQVSGTPILGMVANKSKDPIPASYSHYQQYYKQNINVIGDDDEENSSHNMASFSSSFRSRRSNRRS</sequence>
<feature type="domain" description="AAA" evidence="20">
    <location>
        <begin position="531"/>
        <end position="659"/>
    </location>
</feature>
<keyword evidence="12" id="KW-0067">ATP-binding</keyword>
<feature type="domain" description="Polysaccharide chain length determinant N-terminal" evidence="19">
    <location>
        <begin position="26"/>
        <end position="125"/>
    </location>
</feature>
<comment type="similarity">
    <text evidence="3">Belongs to the CpsD/CapB family.</text>
</comment>
<keyword evidence="9" id="KW-0812">Transmembrane</keyword>
<organism evidence="21 22">
    <name type="scientific">Aetokthonos hydrillicola Thurmond2011</name>
    <dbReference type="NCBI Taxonomy" id="2712845"/>
    <lineage>
        <taxon>Bacteria</taxon>
        <taxon>Bacillati</taxon>
        <taxon>Cyanobacteriota</taxon>
        <taxon>Cyanophyceae</taxon>
        <taxon>Nostocales</taxon>
        <taxon>Hapalosiphonaceae</taxon>
        <taxon>Aetokthonos</taxon>
    </lineage>
</organism>
<dbReference type="NCBIfam" id="TIGR01007">
    <property type="entry name" value="eps_fam"/>
    <property type="match status" value="1"/>
</dbReference>
<keyword evidence="11" id="KW-0418">Kinase</keyword>
<evidence type="ECO:0000256" key="1">
    <source>
        <dbReference type="ARBA" id="ARBA00004429"/>
    </source>
</evidence>
<keyword evidence="22" id="KW-1185">Reference proteome</keyword>
<evidence type="ECO:0000256" key="14">
    <source>
        <dbReference type="ARBA" id="ARBA00023136"/>
    </source>
</evidence>
<gene>
    <name evidence="21" type="ORF">G7B40_009120</name>
</gene>
<evidence type="ECO:0000256" key="13">
    <source>
        <dbReference type="ARBA" id="ARBA00022989"/>
    </source>
</evidence>
<dbReference type="InterPro" id="IPR027417">
    <property type="entry name" value="P-loop_NTPase"/>
</dbReference>
<dbReference type="EMBL" id="JAALHA020000003">
    <property type="protein sequence ID" value="MDR9894728.1"/>
    <property type="molecule type" value="Genomic_DNA"/>
</dbReference>
<evidence type="ECO:0000256" key="15">
    <source>
        <dbReference type="ARBA" id="ARBA00023137"/>
    </source>
</evidence>
<keyword evidence="17" id="KW-0175">Coiled coil</keyword>
<evidence type="ECO:0000256" key="11">
    <source>
        <dbReference type="ARBA" id="ARBA00022777"/>
    </source>
</evidence>
<dbReference type="SUPFAM" id="SSF52540">
    <property type="entry name" value="P-loop containing nucleoside triphosphate hydrolases"/>
    <property type="match status" value="1"/>
</dbReference>
<comment type="similarity">
    <text evidence="4">Belongs to the etk/wzc family.</text>
</comment>
<dbReference type="GO" id="GO:0005886">
    <property type="term" value="C:plasma membrane"/>
    <property type="evidence" value="ECO:0007669"/>
    <property type="project" value="UniProtKB-SubCell"/>
</dbReference>
<proteinExistence type="inferred from homology"/>
<name>A0AAP5I453_9CYAN</name>
<dbReference type="GO" id="GO:0005524">
    <property type="term" value="F:ATP binding"/>
    <property type="evidence" value="ECO:0007669"/>
    <property type="project" value="UniProtKB-KW"/>
</dbReference>
<dbReference type="EC" id="2.7.10.2" evidence="5"/>
<dbReference type="Pfam" id="PF02706">
    <property type="entry name" value="Wzz"/>
    <property type="match status" value="1"/>
</dbReference>
<keyword evidence="14" id="KW-0472">Membrane</keyword>
<keyword evidence="8 21" id="KW-0808">Transferase</keyword>
<keyword evidence="6" id="KW-1003">Cell membrane</keyword>
<evidence type="ECO:0000256" key="4">
    <source>
        <dbReference type="ARBA" id="ARBA00008883"/>
    </source>
</evidence>
<dbReference type="InterPro" id="IPR050445">
    <property type="entry name" value="Bact_polysacc_biosynth/exp"/>
</dbReference>
<feature type="region of interest" description="Disordered" evidence="18">
    <location>
        <begin position="723"/>
        <end position="750"/>
    </location>
</feature>
<dbReference type="InterPro" id="IPR003856">
    <property type="entry name" value="LPS_length_determ_N"/>
</dbReference>
<keyword evidence="15" id="KW-0829">Tyrosine-protein kinase</keyword>
<dbReference type="Pfam" id="PF13614">
    <property type="entry name" value="AAA_31"/>
    <property type="match status" value="1"/>
</dbReference>
<evidence type="ECO:0000256" key="9">
    <source>
        <dbReference type="ARBA" id="ARBA00022692"/>
    </source>
</evidence>